<feature type="domain" description="TtsA-like Glycoside hydrolase family 108" evidence="1">
    <location>
        <begin position="10"/>
        <end position="89"/>
    </location>
</feature>
<evidence type="ECO:0000313" key="4">
    <source>
        <dbReference type="Proteomes" id="UP000480763"/>
    </source>
</evidence>
<dbReference type="InterPro" id="IPR023346">
    <property type="entry name" value="Lysozyme-like_dom_sf"/>
</dbReference>
<comment type="caution">
    <text evidence="3">The sequence shown here is derived from an EMBL/GenBank/DDBJ whole genome shotgun (WGS) entry which is preliminary data.</text>
</comment>
<reference evidence="3 4" key="1">
    <citation type="journal article" date="2017" name="Ann. Clin. Microbiol. Antimicrob.">
        <title>New eight genes identified at the clinical multidrug-resistant Acinetobacter baumannii DMS06669 strain in a Vietnam hospital.</title>
        <authorList>
            <person name="Si-Tuan N."/>
            <person name="Ngoc H.M."/>
            <person name="Hang P.T.T."/>
            <person name="Nguyen C."/>
            <person name="Van P.H."/>
            <person name="Huong N.T."/>
        </authorList>
    </citation>
    <scope>NUCLEOTIDE SEQUENCE [LARGE SCALE GENOMIC DNA]</scope>
    <source>
        <strain evidence="3 4">DMS06669</strain>
    </source>
</reference>
<name>A0A6L8M8A4_ACIBA</name>
<dbReference type="RefSeq" id="WP_087937395.1">
    <property type="nucleotide sequence ID" value="NZ_CP059300.1"/>
</dbReference>
<dbReference type="Pfam" id="PF09374">
    <property type="entry name" value="PG_binding_3"/>
    <property type="match status" value="1"/>
</dbReference>
<feature type="domain" description="Peptidoglycan binding" evidence="2">
    <location>
        <begin position="92"/>
        <end position="153"/>
    </location>
</feature>
<protein>
    <submittedName>
        <fullName evidence="3">Uncharacterized protein</fullName>
    </submittedName>
</protein>
<evidence type="ECO:0000313" key="3">
    <source>
        <dbReference type="EMBL" id="MYM78754.1"/>
    </source>
</evidence>
<organism evidence="3 4">
    <name type="scientific">Acinetobacter baumannii</name>
    <dbReference type="NCBI Taxonomy" id="470"/>
    <lineage>
        <taxon>Bacteria</taxon>
        <taxon>Pseudomonadati</taxon>
        <taxon>Pseudomonadota</taxon>
        <taxon>Gammaproteobacteria</taxon>
        <taxon>Moraxellales</taxon>
        <taxon>Moraxellaceae</taxon>
        <taxon>Acinetobacter</taxon>
        <taxon>Acinetobacter calcoaceticus/baumannii complex</taxon>
    </lineage>
</organism>
<dbReference type="EMBL" id="WWCH01000001">
    <property type="protein sequence ID" value="MYM78754.1"/>
    <property type="molecule type" value="Genomic_DNA"/>
</dbReference>
<dbReference type="Pfam" id="PF05838">
    <property type="entry name" value="Glyco_hydro_108"/>
    <property type="match status" value="1"/>
</dbReference>
<gene>
    <name evidence="3" type="ORF">GSE42_12535</name>
</gene>
<dbReference type="AlphaFoldDB" id="A0A6L8M8A4"/>
<dbReference type="Gene3D" id="1.20.141.10">
    <property type="entry name" value="Chitosanase, subunit A, domain 1"/>
    <property type="match status" value="1"/>
</dbReference>
<dbReference type="InterPro" id="IPR018537">
    <property type="entry name" value="Peptidoglycan-bd_3"/>
</dbReference>
<evidence type="ECO:0000259" key="1">
    <source>
        <dbReference type="Pfam" id="PF05838"/>
    </source>
</evidence>
<dbReference type="Proteomes" id="UP000480763">
    <property type="component" value="Unassembled WGS sequence"/>
</dbReference>
<dbReference type="InterPro" id="IPR008565">
    <property type="entry name" value="TtsA-like_GH18_dom"/>
</dbReference>
<dbReference type="SUPFAM" id="SSF53955">
    <property type="entry name" value="Lysozyme-like"/>
    <property type="match status" value="1"/>
</dbReference>
<dbReference type="CDD" id="cd13926">
    <property type="entry name" value="N-acetylmuramidase_GH108"/>
    <property type="match status" value="1"/>
</dbReference>
<proteinExistence type="predicted"/>
<accession>A0A6L8M8A4</accession>
<evidence type="ECO:0000259" key="2">
    <source>
        <dbReference type="Pfam" id="PF09374"/>
    </source>
</evidence>
<sequence>MNKTFQTALKRVLQHEGGYVNHPSDPGGETNYGITKSVARQYGYKGSMKDIPMDIVEKIYKNQYWDAMSCDSFPFSVGFQLFDAAVNHGQLNARKLLQRAVGVKDDGIVGSLTLAAVRKQPQFALISLFNSKRIEFYTNISTFNAFGKGWMARVAVNLKYAAEDML</sequence>